<comment type="similarity">
    <text evidence="1">Belongs to the PhzF family.</text>
</comment>
<organism evidence="3 4">
    <name type="scientific">Candidatus Thermochlorobacter aerophilus</name>
    <dbReference type="NCBI Taxonomy" id="1868324"/>
    <lineage>
        <taxon>Bacteria</taxon>
        <taxon>Pseudomonadati</taxon>
        <taxon>Chlorobiota</taxon>
        <taxon>Chlorobiia</taxon>
        <taxon>Chlorobiales</taxon>
        <taxon>Candidatus Thermochlorobacteriaceae</taxon>
        <taxon>Candidatus Thermochlorobacter</taxon>
    </lineage>
</organism>
<keyword evidence="2" id="KW-0413">Isomerase</keyword>
<evidence type="ECO:0000313" key="4">
    <source>
        <dbReference type="Proteomes" id="UP000266389"/>
    </source>
</evidence>
<evidence type="ECO:0000313" key="3">
    <source>
        <dbReference type="EMBL" id="RFM24999.1"/>
    </source>
</evidence>
<accession>A0A395M2F9</accession>
<dbReference type="InterPro" id="IPR003719">
    <property type="entry name" value="Phenazine_PhzF-like"/>
</dbReference>
<dbReference type="Proteomes" id="UP000266389">
    <property type="component" value="Unassembled WGS sequence"/>
</dbReference>
<dbReference type="PANTHER" id="PTHR13774">
    <property type="entry name" value="PHENAZINE BIOSYNTHESIS PROTEIN"/>
    <property type="match status" value="1"/>
</dbReference>
<gene>
    <name evidence="3" type="ORF">D0433_02870</name>
</gene>
<dbReference type="EMBL" id="PHFL01000011">
    <property type="protein sequence ID" value="RFM24999.1"/>
    <property type="molecule type" value="Genomic_DNA"/>
</dbReference>
<dbReference type="Pfam" id="PF02567">
    <property type="entry name" value="PhzC-PhzF"/>
    <property type="match status" value="1"/>
</dbReference>
<dbReference type="GO" id="GO:0005737">
    <property type="term" value="C:cytoplasm"/>
    <property type="evidence" value="ECO:0007669"/>
    <property type="project" value="TreeGrafter"/>
</dbReference>
<dbReference type="SUPFAM" id="SSF54506">
    <property type="entry name" value="Diaminopimelate epimerase-like"/>
    <property type="match status" value="1"/>
</dbReference>
<dbReference type="AlphaFoldDB" id="A0A395M2F9"/>
<evidence type="ECO:0000256" key="2">
    <source>
        <dbReference type="ARBA" id="ARBA00023235"/>
    </source>
</evidence>
<protein>
    <submittedName>
        <fullName evidence="3">PhzF family phenazine biosynthesis protein</fullName>
    </submittedName>
</protein>
<sequence>MSRDFQSLKQLSLRRGLTGICVSQLKLNTQPSAAHSRFFAPAVGIDEDPVTGSAQGELACYLYLQKRIEGTDGKIPVTLEQGYVINRGGRVWSELVVKNGTIESVSISGYAITVMNGQLLVE</sequence>
<dbReference type="PANTHER" id="PTHR13774:SF17">
    <property type="entry name" value="PHENAZINE BIOSYNTHESIS-LIKE DOMAIN-CONTAINING PROTEIN"/>
    <property type="match status" value="1"/>
</dbReference>
<evidence type="ECO:0000256" key="1">
    <source>
        <dbReference type="ARBA" id="ARBA00008270"/>
    </source>
</evidence>
<proteinExistence type="inferred from homology"/>
<name>A0A395M2F9_9BACT</name>
<dbReference type="GO" id="GO:0016853">
    <property type="term" value="F:isomerase activity"/>
    <property type="evidence" value="ECO:0007669"/>
    <property type="project" value="UniProtKB-KW"/>
</dbReference>
<dbReference type="Gene3D" id="3.10.310.10">
    <property type="entry name" value="Diaminopimelate Epimerase, Chain A, domain 1"/>
    <property type="match status" value="1"/>
</dbReference>
<reference evidence="3 4" key="1">
    <citation type="journal article" date="2011" name="ISME J.">
        <title>Community ecology of hot spring cyanobacterial mats: predominant populations and their functional potential.</title>
        <authorList>
            <person name="Klatt C.G."/>
            <person name="Wood J.M."/>
            <person name="Rusch D.B."/>
            <person name="Bateson M.M."/>
            <person name="Hamamura N."/>
            <person name="Heidelberg J.F."/>
            <person name="Grossman A.R."/>
            <person name="Bhaya D."/>
            <person name="Cohan F.M."/>
            <person name="Kuhl M."/>
            <person name="Bryant D.A."/>
            <person name="Ward D.M."/>
        </authorList>
    </citation>
    <scope>NUCLEOTIDE SEQUENCE [LARGE SCALE GENOMIC DNA]</scope>
    <source>
        <strain evidence="3">OS</strain>
    </source>
</reference>
<comment type="caution">
    <text evidence="3">The sequence shown here is derived from an EMBL/GenBank/DDBJ whole genome shotgun (WGS) entry which is preliminary data.</text>
</comment>